<keyword evidence="3" id="KW-1185">Reference proteome</keyword>
<keyword evidence="1" id="KW-0472">Membrane</keyword>
<keyword evidence="1" id="KW-1133">Transmembrane helix</keyword>
<organism evidence="2 3">
    <name type="scientific">Streptomyces hokutonensis</name>
    <dbReference type="NCBI Taxonomy" id="1306990"/>
    <lineage>
        <taxon>Bacteria</taxon>
        <taxon>Bacillati</taxon>
        <taxon>Actinomycetota</taxon>
        <taxon>Actinomycetes</taxon>
        <taxon>Kitasatosporales</taxon>
        <taxon>Streptomycetaceae</taxon>
        <taxon>Streptomyces</taxon>
    </lineage>
</organism>
<comment type="caution">
    <text evidence="2">The sequence shown here is derived from an EMBL/GenBank/DDBJ whole genome shotgun (WGS) entry which is preliminary data.</text>
</comment>
<evidence type="ECO:0008006" key="4">
    <source>
        <dbReference type="Google" id="ProtNLM"/>
    </source>
</evidence>
<evidence type="ECO:0000313" key="2">
    <source>
        <dbReference type="EMBL" id="MFE9600542.1"/>
    </source>
</evidence>
<dbReference type="RefSeq" id="WP_388107168.1">
    <property type="nucleotide sequence ID" value="NZ_JBIAHM010000006.1"/>
</dbReference>
<feature type="transmembrane region" description="Helical" evidence="1">
    <location>
        <begin position="72"/>
        <end position="93"/>
    </location>
</feature>
<gene>
    <name evidence="2" type="ORF">ACFYNQ_18450</name>
</gene>
<reference evidence="2 3" key="1">
    <citation type="submission" date="2024-10" db="EMBL/GenBank/DDBJ databases">
        <title>The Natural Products Discovery Center: Release of the First 8490 Sequenced Strains for Exploring Actinobacteria Biosynthetic Diversity.</title>
        <authorList>
            <person name="Kalkreuter E."/>
            <person name="Kautsar S.A."/>
            <person name="Yang D."/>
            <person name="Bader C.D."/>
            <person name="Teijaro C.N."/>
            <person name="Fluegel L."/>
            <person name="Davis C.M."/>
            <person name="Simpson J.R."/>
            <person name="Lauterbach L."/>
            <person name="Steele A.D."/>
            <person name="Gui C."/>
            <person name="Meng S."/>
            <person name="Li G."/>
            <person name="Viehrig K."/>
            <person name="Ye F."/>
            <person name="Su P."/>
            <person name="Kiefer A.F."/>
            <person name="Nichols A."/>
            <person name="Cepeda A.J."/>
            <person name="Yan W."/>
            <person name="Fan B."/>
            <person name="Jiang Y."/>
            <person name="Adhikari A."/>
            <person name="Zheng C.-J."/>
            <person name="Schuster L."/>
            <person name="Cowan T.M."/>
            <person name="Smanski M.J."/>
            <person name="Chevrette M.G."/>
            <person name="De Carvalho L.P.S."/>
            <person name="Shen B."/>
        </authorList>
    </citation>
    <scope>NUCLEOTIDE SEQUENCE [LARGE SCALE GENOMIC DNA]</scope>
    <source>
        <strain evidence="2 3">NPDC006488</strain>
    </source>
</reference>
<dbReference type="EMBL" id="JBIAHM010000006">
    <property type="protein sequence ID" value="MFE9600542.1"/>
    <property type="molecule type" value="Genomic_DNA"/>
</dbReference>
<feature type="transmembrane region" description="Helical" evidence="1">
    <location>
        <begin position="41"/>
        <end position="66"/>
    </location>
</feature>
<proteinExistence type="predicted"/>
<accession>A0ABW6M3B0</accession>
<feature type="transmembrane region" description="Helical" evidence="1">
    <location>
        <begin position="12"/>
        <end position="29"/>
    </location>
</feature>
<protein>
    <recommendedName>
        <fullName evidence="4">Integral membrane protein</fullName>
    </recommendedName>
</protein>
<evidence type="ECO:0000256" key="1">
    <source>
        <dbReference type="SAM" id="Phobius"/>
    </source>
</evidence>
<dbReference type="Proteomes" id="UP001601303">
    <property type="component" value="Unassembled WGS sequence"/>
</dbReference>
<evidence type="ECO:0000313" key="3">
    <source>
        <dbReference type="Proteomes" id="UP001601303"/>
    </source>
</evidence>
<keyword evidence="1" id="KW-0812">Transmembrane</keyword>
<name>A0ABW6M3B0_9ACTN</name>
<sequence length="113" mass="11979">MNETLRRTWPSVLVAVVALLYVWIGLTAHGRDRILGLAGGAVVLAALVAAHRTVPGAMVLLAAGALPLAVTTWWSIATPVLAVLVLLLGWFAIRSLGRPQRDAVSVTDLEPRP</sequence>